<feature type="domain" description="Oxidoreductase DRL-like catalytic" evidence="1">
    <location>
        <begin position="188"/>
        <end position="349"/>
    </location>
</feature>
<dbReference type="Proteomes" id="UP000322917">
    <property type="component" value="Unassembled WGS sequence"/>
</dbReference>
<dbReference type="PANTHER" id="PTHR37850:SF2">
    <property type="entry name" value="SAF DOMAIN PROTEIN"/>
    <property type="match status" value="1"/>
</dbReference>
<dbReference type="Pfam" id="PF21135">
    <property type="entry name" value="DRL_cat"/>
    <property type="match status" value="1"/>
</dbReference>
<accession>A0A1M6JM94</accession>
<dbReference type="CDD" id="cd11616">
    <property type="entry name" value="SAF_DH_OX_like"/>
    <property type="match status" value="1"/>
</dbReference>
<organism evidence="2 3">
    <name type="scientific">Propionispora hippei DSM 15287</name>
    <dbReference type="NCBI Taxonomy" id="1123003"/>
    <lineage>
        <taxon>Bacteria</taxon>
        <taxon>Bacillati</taxon>
        <taxon>Bacillota</taxon>
        <taxon>Negativicutes</taxon>
        <taxon>Selenomonadales</taxon>
        <taxon>Sporomusaceae</taxon>
        <taxon>Propionispora</taxon>
    </lineage>
</organism>
<dbReference type="AlphaFoldDB" id="A0A1M6JM94"/>
<dbReference type="SUPFAM" id="SSF51735">
    <property type="entry name" value="NAD(P)-binding Rossmann-fold domains"/>
    <property type="match status" value="1"/>
</dbReference>
<evidence type="ECO:0000313" key="3">
    <source>
        <dbReference type="Proteomes" id="UP000322917"/>
    </source>
</evidence>
<proteinExistence type="predicted"/>
<dbReference type="Gene3D" id="3.40.50.720">
    <property type="entry name" value="NAD(P)-binding Rossmann-like Domain"/>
    <property type="match status" value="1"/>
</dbReference>
<dbReference type="InterPro" id="IPR048423">
    <property type="entry name" value="DRL_cat"/>
</dbReference>
<evidence type="ECO:0000313" key="2">
    <source>
        <dbReference type="EMBL" id="SHJ47831.1"/>
    </source>
</evidence>
<gene>
    <name evidence="2" type="ORF">SAMN02745170_02630</name>
</gene>
<name>A0A1M6JM94_9FIRM</name>
<reference evidence="2 3" key="1">
    <citation type="submission" date="2016-11" db="EMBL/GenBank/DDBJ databases">
        <authorList>
            <person name="Varghese N."/>
            <person name="Submissions S."/>
        </authorList>
    </citation>
    <scope>NUCLEOTIDE SEQUENCE [LARGE SCALE GENOMIC DNA]</scope>
    <source>
        <strain evidence="2 3">DSM 15287</strain>
    </source>
</reference>
<keyword evidence="3" id="KW-1185">Reference proteome</keyword>
<protein>
    <submittedName>
        <fullName evidence="2">Predicted homoserine dehydrogenase, contains C-terminal SAF domain</fullName>
    </submittedName>
</protein>
<sequence length="459" mass="49852">MNHYDFRVDSPLMDLPVSLNKKIKGDCLMLNMDKKLIKRQQEGKLIRTGIVGAGQMGRGMVTQMVLMQGITPAIVSDINVENAVHAFHYAGVKDDQIAIVDTLSDANKWIEAGKYVATANADLVSQANMVECAIDATGVPDVGAKVATDAMRNGKHVVMLNVETDVVIGPYLKKFAAEHGVIYTGSAGDEPGAVMELYCFAKAMGMDVKVMGKGKNNKLDYDCNPDTVLEEATRRKMSPKMLCSFKDGTKTMVEMTAMSNATGLIPDVIGGHGIAAGLKELPDLFRLKEDGGILNKHGVVEYVNGIAPGVFVAVSTENEEIAYQMRYHSMGNGPLWILYRPYHLCNLETPLTVAKAVIDGESTIVPIDGLVSECITVAKTDLKAGQYIDGIGGYTTYGSIATAQESDAKGYVPYGLVTKKARMLKDAKKGQLLTLDMLELDQSTLIYKLRKEQDAMYNK</sequence>
<dbReference type="InterPro" id="IPR036291">
    <property type="entry name" value="NAD(P)-bd_dom_sf"/>
</dbReference>
<evidence type="ECO:0000259" key="1">
    <source>
        <dbReference type="Pfam" id="PF21135"/>
    </source>
</evidence>
<dbReference type="PANTHER" id="PTHR37850">
    <property type="entry name" value="STRU PROTEIN"/>
    <property type="match status" value="1"/>
</dbReference>
<dbReference type="EMBL" id="FQZD01000023">
    <property type="protein sequence ID" value="SHJ47831.1"/>
    <property type="molecule type" value="Genomic_DNA"/>
</dbReference>